<dbReference type="OrthoDB" id="9817910at2"/>
<organism evidence="1 2">
    <name type="scientific">Parashewanella curva</name>
    <dbReference type="NCBI Taxonomy" id="2338552"/>
    <lineage>
        <taxon>Bacteria</taxon>
        <taxon>Pseudomonadati</taxon>
        <taxon>Pseudomonadota</taxon>
        <taxon>Gammaproteobacteria</taxon>
        <taxon>Alteromonadales</taxon>
        <taxon>Shewanellaceae</taxon>
        <taxon>Parashewanella</taxon>
    </lineage>
</organism>
<dbReference type="AlphaFoldDB" id="A0A3L8Q1V0"/>
<proteinExistence type="predicted"/>
<name>A0A3L8Q1V0_9GAMM</name>
<protein>
    <submittedName>
        <fullName evidence="1">Uncharacterized protein</fullName>
    </submittedName>
</protein>
<reference evidence="1 2" key="1">
    <citation type="submission" date="2018-09" db="EMBL/GenBank/DDBJ databases">
        <title>Phylogeny of the Shewanellaceae, and recommendation for two new genera, Pseudoshewanella and Parashewanella.</title>
        <authorList>
            <person name="Wang G."/>
        </authorList>
    </citation>
    <scope>NUCLEOTIDE SEQUENCE [LARGE SCALE GENOMIC DNA]</scope>
    <source>
        <strain evidence="1 2">C51</strain>
    </source>
</reference>
<gene>
    <name evidence="1" type="ORF">D5018_01800</name>
</gene>
<dbReference type="SUPFAM" id="SSF158791">
    <property type="entry name" value="MgtE N-terminal domain-like"/>
    <property type="match status" value="1"/>
</dbReference>
<accession>A0A3L8Q1V0</accession>
<dbReference type="RefSeq" id="WP_121837271.1">
    <property type="nucleotide sequence ID" value="NZ_ML014754.1"/>
</dbReference>
<sequence length="896" mass="101225">MFLKTEHFSSVLQNDYIDLQQTPARFTTGIIFKDVYEVAVVDESQELRAFLVDSGNRREQVTTEWPSSDEQQIALQYRNSVLVSNSTPVEITAKTLRRCNLQVFTDFFLQCSPEKRLVWLNYLLERVGGDDEVKSIAEIIELLSELNRVTPDICEDVLTVICEQQDNIKLLLKAGASDYSFINSVVNHQGLIAQIEALDDKQKATVLRAKSGLPGLIEVDGNTAAYFDPQFIAKLKPESLAGAANLWPAMLTALLLSDLPFDKAQAVLALLSPDKAAGVLYALQLDEEETFDTSMPYVLLDVFRNTTHYEPERKAHLNKRYMALLVTANKEVSSEYFKSLKADECGECFKRIELNNPEIFAIKLNQFAVSAPEEFKSMMIIVGKPIASQWSFLLTAETIAHMSTSSCFNGIKVIVFSRFNKVTCNEWLSALDQKRRVIVLKYQQNSLPFETMKSQLHYIDNIINYLIVDLLAQQLNCLTFQNVSIECNSSRSQSVGDDSETQAKASVRVCNKASFPTITDYINSPEVIATALNALSCRSDSAVFISMCRSLFTQPSQSILTVLLCLDEEHYLFITRVLDTDVTFRELLLNLDPRDFKGMPERISYIRASQLMFDTWKNREDLARLIQFFANQKHSCLFYLMAEFPISAIATVVPTHSNTQSCLMGLVPIMQQKTKRALMEQGDTNELLTKIRLMLHDQSLVECFAPFVAEIKGYKIEILKKLEVEEARQVLEILRVQDNDFIKELLLETHGMLPITLLRLINILPEEWIVRMIKELHKNSVADVFLCAQYDGALMSKLGSASLKLSTQCFIDALQKVCQAPIKIVALKGYLGSIQSMPLKISCLEQLPSTVIAELMVKDRAFLCDDVAYLPKTKIEEINAEMLAKGAQSKDLIKKL</sequence>
<keyword evidence="2" id="KW-1185">Reference proteome</keyword>
<dbReference type="Proteomes" id="UP000281474">
    <property type="component" value="Unassembled WGS sequence"/>
</dbReference>
<comment type="caution">
    <text evidence="1">The sequence shown here is derived from an EMBL/GenBank/DDBJ whole genome shotgun (WGS) entry which is preliminary data.</text>
</comment>
<evidence type="ECO:0000313" key="1">
    <source>
        <dbReference type="EMBL" id="RLV61450.1"/>
    </source>
</evidence>
<dbReference type="EMBL" id="QZEI01000003">
    <property type="protein sequence ID" value="RLV61450.1"/>
    <property type="molecule type" value="Genomic_DNA"/>
</dbReference>
<evidence type="ECO:0000313" key="2">
    <source>
        <dbReference type="Proteomes" id="UP000281474"/>
    </source>
</evidence>